<dbReference type="SMART" id="SM00345">
    <property type="entry name" value="HTH_GNTR"/>
    <property type="match status" value="1"/>
</dbReference>
<keyword evidence="3" id="KW-0804">Transcription</keyword>
<dbReference type="AlphaFoldDB" id="A0A242KCK4"/>
<dbReference type="PANTHER" id="PTHR44846">
    <property type="entry name" value="MANNOSYL-D-GLYCERATE TRANSPORT/METABOLISM SYSTEM REPRESSOR MNGR-RELATED"/>
    <property type="match status" value="1"/>
</dbReference>
<evidence type="ECO:0000313" key="5">
    <source>
        <dbReference type="EMBL" id="OTP18903.1"/>
    </source>
</evidence>
<dbReference type="GO" id="GO:0003677">
    <property type="term" value="F:DNA binding"/>
    <property type="evidence" value="ECO:0007669"/>
    <property type="project" value="UniProtKB-KW"/>
</dbReference>
<feature type="domain" description="HTH gntR-type" evidence="4">
    <location>
        <begin position="3"/>
        <end position="71"/>
    </location>
</feature>
<reference evidence="5" key="1">
    <citation type="submission" date="2017-05" db="EMBL/GenBank/DDBJ databases">
        <title>The Genome Sequence of Enterococcus sp. 9E7_DIV0242.</title>
        <authorList>
            <consortium name="The Broad Institute Genomics Platform"/>
            <consortium name="The Broad Institute Genomic Center for Infectious Diseases"/>
            <person name="Earl A."/>
            <person name="Manson A."/>
            <person name="Schwartman J."/>
            <person name="Gilmore M."/>
            <person name="Abouelleil A."/>
            <person name="Cao P."/>
            <person name="Chapman S."/>
            <person name="Cusick C."/>
            <person name="Shea T."/>
            <person name="Young S."/>
            <person name="Neafsey D."/>
            <person name="Nusbaum C."/>
            <person name="Birren B."/>
        </authorList>
    </citation>
    <scope>NUCLEOTIDE SEQUENCE [LARGE SCALE GENOMIC DNA]</scope>
    <source>
        <strain evidence="5">9E7_DIV0242</strain>
    </source>
</reference>
<dbReference type="SUPFAM" id="SSF46785">
    <property type="entry name" value="Winged helix' DNA-binding domain"/>
    <property type="match status" value="1"/>
</dbReference>
<keyword evidence="1" id="KW-0805">Transcription regulation</keyword>
<gene>
    <name evidence="5" type="ORF">A5888_000717</name>
</gene>
<name>A0A242KCK4_9ENTE</name>
<dbReference type="Gene3D" id="3.40.1410.10">
    <property type="entry name" value="Chorismate lyase-like"/>
    <property type="match status" value="1"/>
</dbReference>
<dbReference type="InterPro" id="IPR000524">
    <property type="entry name" value="Tscrpt_reg_HTH_GntR"/>
</dbReference>
<dbReference type="InterPro" id="IPR036388">
    <property type="entry name" value="WH-like_DNA-bd_sf"/>
</dbReference>
<dbReference type="InterPro" id="IPR036390">
    <property type="entry name" value="WH_DNA-bd_sf"/>
</dbReference>
<evidence type="ECO:0000259" key="4">
    <source>
        <dbReference type="PROSITE" id="PS50949"/>
    </source>
</evidence>
<dbReference type="PANTHER" id="PTHR44846:SF1">
    <property type="entry name" value="MANNOSYL-D-GLYCERATE TRANSPORT_METABOLISM SYSTEM REPRESSOR MNGR-RELATED"/>
    <property type="match status" value="1"/>
</dbReference>
<sequence>MAVNKFFDIYTQLKEEVREGIYNDTMLLPTELELVGRFKTSRNTIRRAIAQLNAEGLVYSVKGRGVVILETSKVDKVFFKTGNFHGLKELSNYNEISTSSKLIDFKELTVSEELAKVISFHEGERIYKISRLRVINGASMMYDTSYFKKSILGPIDEKIAAGSV</sequence>
<comment type="caution">
    <text evidence="5">The sequence shown here is derived from an EMBL/GenBank/DDBJ whole genome shotgun (WGS) entry which is preliminary data.</text>
</comment>
<evidence type="ECO:0000256" key="1">
    <source>
        <dbReference type="ARBA" id="ARBA00023015"/>
    </source>
</evidence>
<protein>
    <recommendedName>
        <fullName evidence="4">HTH gntR-type domain-containing protein</fullName>
    </recommendedName>
</protein>
<dbReference type="GO" id="GO:0045892">
    <property type="term" value="P:negative regulation of DNA-templated transcription"/>
    <property type="evidence" value="ECO:0007669"/>
    <property type="project" value="TreeGrafter"/>
</dbReference>
<dbReference type="SUPFAM" id="SSF64288">
    <property type="entry name" value="Chorismate lyase-like"/>
    <property type="match status" value="1"/>
</dbReference>
<dbReference type="InterPro" id="IPR028978">
    <property type="entry name" value="Chorismate_lyase_/UTRA_dom_sf"/>
</dbReference>
<evidence type="ECO:0000256" key="3">
    <source>
        <dbReference type="ARBA" id="ARBA00023163"/>
    </source>
</evidence>
<organism evidence="5">
    <name type="scientific">Candidatus Enterococcus clewellii</name>
    <dbReference type="NCBI Taxonomy" id="1834193"/>
    <lineage>
        <taxon>Bacteria</taxon>
        <taxon>Bacillati</taxon>
        <taxon>Bacillota</taxon>
        <taxon>Bacilli</taxon>
        <taxon>Lactobacillales</taxon>
        <taxon>Enterococcaceae</taxon>
        <taxon>Enterococcus</taxon>
    </lineage>
</organism>
<dbReference type="EMBL" id="NGMM01000001">
    <property type="protein sequence ID" value="OTP18903.1"/>
    <property type="molecule type" value="Genomic_DNA"/>
</dbReference>
<dbReference type="PROSITE" id="PS50949">
    <property type="entry name" value="HTH_GNTR"/>
    <property type="match status" value="1"/>
</dbReference>
<dbReference type="InterPro" id="IPR050679">
    <property type="entry name" value="Bact_HTH_transcr_reg"/>
</dbReference>
<dbReference type="CDD" id="cd07377">
    <property type="entry name" value="WHTH_GntR"/>
    <property type="match status" value="1"/>
</dbReference>
<proteinExistence type="predicted"/>
<accession>A0A242KCK4</accession>
<dbReference type="Pfam" id="PF00392">
    <property type="entry name" value="GntR"/>
    <property type="match status" value="1"/>
</dbReference>
<keyword evidence="2" id="KW-0238">DNA-binding</keyword>
<dbReference type="InterPro" id="IPR011663">
    <property type="entry name" value="UTRA"/>
</dbReference>
<dbReference type="Gene3D" id="1.10.10.10">
    <property type="entry name" value="Winged helix-like DNA-binding domain superfamily/Winged helix DNA-binding domain"/>
    <property type="match status" value="1"/>
</dbReference>
<dbReference type="Pfam" id="PF07702">
    <property type="entry name" value="UTRA"/>
    <property type="match status" value="1"/>
</dbReference>
<dbReference type="PRINTS" id="PR00035">
    <property type="entry name" value="HTHGNTR"/>
</dbReference>
<dbReference type="GO" id="GO:0003700">
    <property type="term" value="F:DNA-binding transcription factor activity"/>
    <property type="evidence" value="ECO:0007669"/>
    <property type="project" value="InterPro"/>
</dbReference>
<evidence type="ECO:0000256" key="2">
    <source>
        <dbReference type="ARBA" id="ARBA00023125"/>
    </source>
</evidence>